<feature type="transmembrane region" description="Helical" evidence="7">
    <location>
        <begin position="297"/>
        <end position="317"/>
    </location>
</feature>
<dbReference type="InterPro" id="IPR000515">
    <property type="entry name" value="MetI-like"/>
</dbReference>
<dbReference type="Pfam" id="PF12911">
    <property type="entry name" value="OppC_N"/>
    <property type="match status" value="1"/>
</dbReference>
<dbReference type="InterPro" id="IPR050366">
    <property type="entry name" value="BP-dependent_transpt_permease"/>
</dbReference>
<evidence type="ECO:0000256" key="3">
    <source>
        <dbReference type="ARBA" id="ARBA00022475"/>
    </source>
</evidence>
<evidence type="ECO:0000256" key="6">
    <source>
        <dbReference type="ARBA" id="ARBA00023136"/>
    </source>
</evidence>
<feature type="transmembrane region" description="Helical" evidence="7">
    <location>
        <begin position="188"/>
        <end position="211"/>
    </location>
</feature>
<keyword evidence="4 7" id="KW-0812">Transmembrane</keyword>
<dbReference type="SUPFAM" id="SSF161098">
    <property type="entry name" value="MetI-like"/>
    <property type="match status" value="1"/>
</dbReference>
<dbReference type="GO" id="GO:0005886">
    <property type="term" value="C:plasma membrane"/>
    <property type="evidence" value="ECO:0007669"/>
    <property type="project" value="UniProtKB-SubCell"/>
</dbReference>
<proteinExistence type="inferred from homology"/>
<comment type="similarity">
    <text evidence="7">Belongs to the binding-protein-dependent transport system permease family.</text>
</comment>
<evidence type="ECO:0000256" key="4">
    <source>
        <dbReference type="ARBA" id="ARBA00022692"/>
    </source>
</evidence>
<evidence type="ECO:0000256" key="1">
    <source>
        <dbReference type="ARBA" id="ARBA00004651"/>
    </source>
</evidence>
<feature type="transmembrane region" description="Helical" evidence="7">
    <location>
        <begin position="155"/>
        <end position="176"/>
    </location>
</feature>
<feature type="compositionally biased region" description="Low complexity" evidence="8">
    <location>
        <begin position="1"/>
        <end position="10"/>
    </location>
</feature>
<organism evidence="10 11">
    <name type="scientific">Streptacidiphilus jiangxiensis</name>
    <dbReference type="NCBI Taxonomy" id="235985"/>
    <lineage>
        <taxon>Bacteria</taxon>
        <taxon>Bacillati</taxon>
        <taxon>Actinomycetota</taxon>
        <taxon>Actinomycetes</taxon>
        <taxon>Kitasatosporales</taxon>
        <taxon>Streptomycetaceae</taxon>
        <taxon>Streptacidiphilus</taxon>
    </lineage>
</organism>
<dbReference type="STRING" id="235985.SAMN05414137_12939"/>
<evidence type="ECO:0000256" key="2">
    <source>
        <dbReference type="ARBA" id="ARBA00022448"/>
    </source>
</evidence>
<dbReference type="AlphaFoldDB" id="A0A1H7YKR9"/>
<dbReference type="Pfam" id="PF00528">
    <property type="entry name" value="BPD_transp_1"/>
    <property type="match status" value="1"/>
</dbReference>
<dbReference type="PANTHER" id="PTHR43386">
    <property type="entry name" value="OLIGOPEPTIDE TRANSPORT SYSTEM PERMEASE PROTEIN APPC"/>
    <property type="match status" value="1"/>
</dbReference>
<evidence type="ECO:0000313" key="11">
    <source>
        <dbReference type="Proteomes" id="UP000183015"/>
    </source>
</evidence>
<feature type="transmembrane region" description="Helical" evidence="7">
    <location>
        <begin position="120"/>
        <end position="143"/>
    </location>
</feature>
<dbReference type="Gene3D" id="1.10.3720.10">
    <property type="entry name" value="MetI-like"/>
    <property type="match status" value="1"/>
</dbReference>
<keyword evidence="3" id="KW-1003">Cell membrane</keyword>
<evidence type="ECO:0000256" key="5">
    <source>
        <dbReference type="ARBA" id="ARBA00022989"/>
    </source>
</evidence>
<reference evidence="11" key="1">
    <citation type="submission" date="2016-10" db="EMBL/GenBank/DDBJ databases">
        <authorList>
            <person name="Varghese N."/>
        </authorList>
    </citation>
    <scope>NUCLEOTIDE SEQUENCE [LARGE SCALE GENOMIC DNA]</scope>
    <source>
        <strain evidence="11">DSM 45096 / BCRC 16803 / CGMCC 4.1857 / CIP 109030 / JCM 12277 / KCTC 19219 / NBRC 100920 / 33214</strain>
    </source>
</reference>
<feature type="transmembrane region" description="Helical" evidence="7">
    <location>
        <begin position="40"/>
        <end position="60"/>
    </location>
</feature>
<dbReference type="eggNOG" id="COG1173">
    <property type="taxonomic scope" value="Bacteria"/>
</dbReference>
<accession>A0A1H7YKR9</accession>
<evidence type="ECO:0000313" key="10">
    <source>
        <dbReference type="EMBL" id="SEM46434.1"/>
    </source>
</evidence>
<dbReference type="CDD" id="cd06261">
    <property type="entry name" value="TM_PBP2"/>
    <property type="match status" value="1"/>
</dbReference>
<dbReference type="PANTHER" id="PTHR43386:SF1">
    <property type="entry name" value="D,D-DIPEPTIDE TRANSPORT SYSTEM PERMEASE PROTEIN DDPC-RELATED"/>
    <property type="match status" value="1"/>
</dbReference>
<evidence type="ECO:0000259" key="9">
    <source>
        <dbReference type="PROSITE" id="PS50928"/>
    </source>
</evidence>
<evidence type="ECO:0000256" key="8">
    <source>
        <dbReference type="SAM" id="MobiDB-lite"/>
    </source>
</evidence>
<gene>
    <name evidence="10" type="ORF">SAMN05414137_12939</name>
</gene>
<dbReference type="GO" id="GO:0055085">
    <property type="term" value="P:transmembrane transport"/>
    <property type="evidence" value="ECO:0007669"/>
    <property type="project" value="InterPro"/>
</dbReference>
<evidence type="ECO:0000256" key="7">
    <source>
        <dbReference type="RuleBase" id="RU363032"/>
    </source>
</evidence>
<dbReference type="InterPro" id="IPR025966">
    <property type="entry name" value="OppC_N"/>
</dbReference>
<keyword evidence="11" id="KW-1185">Reference proteome</keyword>
<dbReference type="PROSITE" id="PS50928">
    <property type="entry name" value="ABC_TM1"/>
    <property type="match status" value="1"/>
</dbReference>
<feature type="domain" description="ABC transmembrane type-1" evidence="9">
    <location>
        <begin position="116"/>
        <end position="318"/>
    </location>
</feature>
<dbReference type="Proteomes" id="UP000183015">
    <property type="component" value="Unassembled WGS sequence"/>
</dbReference>
<keyword evidence="5 7" id="KW-1133">Transmembrane helix</keyword>
<feature type="region of interest" description="Disordered" evidence="8">
    <location>
        <begin position="1"/>
        <end position="23"/>
    </location>
</feature>
<comment type="subcellular location">
    <subcellularLocation>
        <location evidence="1 7">Cell membrane</location>
        <topology evidence="1 7">Multi-pass membrane protein</topology>
    </subcellularLocation>
</comment>
<protein>
    <submittedName>
        <fullName evidence="10">Peptide/nickel transport system permease protein</fullName>
    </submittedName>
</protein>
<sequence>MAEAMTTTAAPPKPVQEKAPEHRSPARLAWRRFRRDRTGVFAGIVVALFFVAGLGAPLIAKLYGKDPYTTYGQNQSGLLDDFGYPTGRFGGMSSQFWLGVEPELGRDVFTQLLYGIRTSLLIALAIVLLITMAGTLIGLVAGYFGGWVDYALSRVIDVVLCFPSTLFFVAFIPIVTTRFVAPNQQTPTWLIATLLILVLSAFGWPTTARLLRGQTLSLRDREFVQAARVMGVHPMRVLLRELLPNLWTPILISASLNVPAYVTTEAALSYLGAGMIEPTPDWGRMIHRGAEVYNADFTYMLFPGLAMLIFVLAFNLLGDSVRDALDPKSNR</sequence>
<dbReference type="InterPro" id="IPR035906">
    <property type="entry name" value="MetI-like_sf"/>
</dbReference>
<keyword evidence="2 7" id="KW-0813">Transport</keyword>
<keyword evidence="6 7" id="KW-0472">Membrane</keyword>
<name>A0A1H7YKR9_STRJI</name>
<dbReference type="EMBL" id="FOAZ01000029">
    <property type="protein sequence ID" value="SEM46434.1"/>
    <property type="molecule type" value="Genomic_DNA"/>
</dbReference>